<accession>A0A371FAP0</accession>
<reference evidence="2" key="1">
    <citation type="submission" date="2018-05" db="EMBL/GenBank/DDBJ databases">
        <title>Draft genome of Mucuna pruriens seed.</title>
        <authorList>
            <person name="Nnadi N.E."/>
            <person name="Vos R."/>
            <person name="Hasami M.H."/>
            <person name="Devisetty U.K."/>
            <person name="Aguiy J.C."/>
        </authorList>
    </citation>
    <scope>NUCLEOTIDE SEQUENCE [LARGE SCALE GENOMIC DNA]</scope>
    <source>
        <strain evidence="2">JCA_2017</strain>
    </source>
</reference>
<feature type="non-terminal residue" evidence="2">
    <location>
        <position position="1"/>
    </location>
</feature>
<proteinExistence type="predicted"/>
<comment type="caution">
    <text evidence="2">The sequence shown here is derived from an EMBL/GenBank/DDBJ whole genome shotgun (WGS) entry which is preliminary data.</text>
</comment>
<dbReference type="AlphaFoldDB" id="A0A371FAP0"/>
<evidence type="ECO:0000313" key="2">
    <source>
        <dbReference type="EMBL" id="RDX75345.1"/>
    </source>
</evidence>
<organism evidence="2 3">
    <name type="scientific">Mucuna pruriens</name>
    <name type="common">Velvet bean</name>
    <name type="synonym">Dolichos pruriens</name>
    <dbReference type="NCBI Taxonomy" id="157652"/>
    <lineage>
        <taxon>Eukaryota</taxon>
        <taxon>Viridiplantae</taxon>
        <taxon>Streptophyta</taxon>
        <taxon>Embryophyta</taxon>
        <taxon>Tracheophyta</taxon>
        <taxon>Spermatophyta</taxon>
        <taxon>Magnoliopsida</taxon>
        <taxon>eudicotyledons</taxon>
        <taxon>Gunneridae</taxon>
        <taxon>Pentapetalae</taxon>
        <taxon>rosids</taxon>
        <taxon>fabids</taxon>
        <taxon>Fabales</taxon>
        <taxon>Fabaceae</taxon>
        <taxon>Papilionoideae</taxon>
        <taxon>50 kb inversion clade</taxon>
        <taxon>NPAAA clade</taxon>
        <taxon>indigoferoid/millettioid clade</taxon>
        <taxon>Phaseoleae</taxon>
        <taxon>Mucuna</taxon>
    </lineage>
</organism>
<protein>
    <submittedName>
        <fullName evidence="2">Uncharacterized protein</fullName>
    </submittedName>
</protein>
<name>A0A371FAP0_MUCPR</name>
<dbReference type="OrthoDB" id="1031194at2759"/>
<dbReference type="Proteomes" id="UP000257109">
    <property type="component" value="Unassembled WGS sequence"/>
</dbReference>
<feature type="region of interest" description="Disordered" evidence="1">
    <location>
        <begin position="16"/>
        <end position="46"/>
    </location>
</feature>
<sequence>MDQQVIRKCYEESLKSRRRSRRASTNGVHVNILDLDPPQGQEEGRDPYKKTKIEMSLPKKVEEQLVRLLSENQDVFAWTARDMPEIDPDFLCHKLSLNPRAYPVS</sequence>
<keyword evidence="3" id="KW-1185">Reference proteome</keyword>
<evidence type="ECO:0000256" key="1">
    <source>
        <dbReference type="SAM" id="MobiDB-lite"/>
    </source>
</evidence>
<dbReference type="EMBL" id="QJKJ01009870">
    <property type="protein sequence ID" value="RDX75345.1"/>
    <property type="molecule type" value="Genomic_DNA"/>
</dbReference>
<gene>
    <name evidence="2" type="ORF">CR513_44782</name>
</gene>
<evidence type="ECO:0000313" key="3">
    <source>
        <dbReference type="Proteomes" id="UP000257109"/>
    </source>
</evidence>